<keyword evidence="2" id="KW-0472">Membrane</keyword>
<accession>A0ABS7FTQ8</accession>
<sequence>MATQTERLPQAPAAPAPAHAAPSGGGAADRRARRVFRPRRIVMSLIGAVLLTAAGVLVAIEAISALAGSPAKLVPYERLTNWLAGIAYNDWRAYTMAGVVIAAGLLFLLAGLLPGRPRLVPLHGDDPNLLIGITKGGLKHAASAAAEEVDGVTGVAGVKLKRRAMVVTVRTALREPGDLDRRVAAAVQRRVDELGPVPARRVSARTVSGRK</sequence>
<dbReference type="Proteomes" id="UP000774570">
    <property type="component" value="Unassembled WGS sequence"/>
</dbReference>
<gene>
    <name evidence="4" type="ORF">K1Y72_15545</name>
</gene>
<evidence type="ECO:0000259" key="3">
    <source>
        <dbReference type="Pfam" id="PF19803"/>
    </source>
</evidence>
<evidence type="ECO:0000256" key="2">
    <source>
        <dbReference type="SAM" id="Phobius"/>
    </source>
</evidence>
<feature type="region of interest" description="Disordered" evidence="1">
    <location>
        <begin position="1"/>
        <end position="30"/>
    </location>
</feature>
<feature type="transmembrane region" description="Helical" evidence="2">
    <location>
        <begin position="91"/>
        <end position="113"/>
    </location>
</feature>
<evidence type="ECO:0000313" key="4">
    <source>
        <dbReference type="EMBL" id="MBW8483801.1"/>
    </source>
</evidence>
<feature type="domain" description="DUF6286" evidence="3">
    <location>
        <begin position="102"/>
        <end position="205"/>
    </location>
</feature>
<keyword evidence="2" id="KW-0812">Transmembrane</keyword>
<feature type="compositionally biased region" description="Low complexity" evidence="1">
    <location>
        <begin position="9"/>
        <end position="22"/>
    </location>
</feature>
<protein>
    <recommendedName>
        <fullName evidence="3">DUF6286 domain-containing protein</fullName>
    </recommendedName>
</protein>
<keyword evidence="2" id="KW-1133">Transmembrane helix</keyword>
<comment type="caution">
    <text evidence="4">The sequence shown here is derived from an EMBL/GenBank/DDBJ whole genome shotgun (WGS) entry which is preliminary data.</text>
</comment>
<reference evidence="4 5" key="1">
    <citation type="submission" date="2021-07" db="EMBL/GenBank/DDBJ databases">
        <title>Actinomadura sp. PM05-2 isolated from lichen.</title>
        <authorList>
            <person name="Somphong A."/>
            <person name="Phongsopitanun W."/>
            <person name="Tanasupawat S."/>
            <person name="Peongsungnone V."/>
        </authorList>
    </citation>
    <scope>NUCLEOTIDE SEQUENCE [LARGE SCALE GENOMIC DNA]</scope>
    <source>
        <strain evidence="4 5">PM05-2</strain>
    </source>
</reference>
<dbReference type="EMBL" id="JAIBOA010000009">
    <property type="protein sequence ID" value="MBW8483801.1"/>
    <property type="molecule type" value="Genomic_DNA"/>
</dbReference>
<name>A0ABS7FTQ8_9ACTN</name>
<dbReference type="InterPro" id="IPR046253">
    <property type="entry name" value="DUF6286"/>
</dbReference>
<dbReference type="RefSeq" id="WP_220167040.1">
    <property type="nucleotide sequence ID" value="NZ_JAIBOA010000009.1"/>
</dbReference>
<feature type="transmembrane region" description="Helical" evidence="2">
    <location>
        <begin position="41"/>
        <end position="71"/>
    </location>
</feature>
<keyword evidence="5" id="KW-1185">Reference proteome</keyword>
<dbReference type="Pfam" id="PF19803">
    <property type="entry name" value="DUF6286"/>
    <property type="match status" value="1"/>
</dbReference>
<proteinExistence type="predicted"/>
<evidence type="ECO:0000313" key="5">
    <source>
        <dbReference type="Proteomes" id="UP000774570"/>
    </source>
</evidence>
<organism evidence="4 5">
    <name type="scientific">Actinomadura parmotrematis</name>
    <dbReference type="NCBI Taxonomy" id="2864039"/>
    <lineage>
        <taxon>Bacteria</taxon>
        <taxon>Bacillati</taxon>
        <taxon>Actinomycetota</taxon>
        <taxon>Actinomycetes</taxon>
        <taxon>Streptosporangiales</taxon>
        <taxon>Thermomonosporaceae</taxon>
        <taxon>Actinomadura</taxon>
    </lineage>
</organism>
<evidence type="ECO:0000256" key="1">
    <source>
        <dbReference type="SAM" id="MobiDB-lite"/>
    </source>
</evidence>